<dbReference type="EMBL" id="JAWRVE010000017">
    <property type="protein sequence ID" value="KAL1876274.1"/>
    <property type="molecule type" value="Genomic_DNA"/>
</dbReference>
<keyword evidence="3 7" id="KW-1133">Transmembrane helix</keyword>
<comment type="subcellular location">
    <subcellularLocation>
        <location evidence="1">Membrane</location>
        <topology evidence="1">Multi-pass membrane protein</topology>
    </subcellularLocation>
</comment>
<keyword evidence="2 7" id="KW-0812">Transmembrane</keyword>
<evidence type="ECO:0000313" key="9">
    <source>
        <dbReference type="EMBL" id="KAL1876274.1"/>
    </source>
</evidence>
<evidence type="ECO:0000256" key="6">
    <source>
        <dbReference type="SAM" id="MobiDB-lite"/>
    </source>
</evidence>
<evidence type="ECO:0000313" key="10">
    <source>
        <dbReference type="Proteomes" id="UP001583177"/>
    </source>
</evidence>
<dbReference type="Pfam" id="PF20684">
    <property type="entry name" value="Fung_rhodopsin"/>
    <property type="match status" value="1"/>
</dbReference>
<feature type="region of interest" description="Disordered" evidence="6">
    <location>
        <begin position="643"/>
        <end position="662"/>
    </location>
</feature>
<gene>
    <name evidence="9" type="ORF">Daus18300_002902</name>
</gene>
<feature type="transmembrane region" description="Helical" evidence="7">
    <location>
        <begin position="194"/>
        <end position="216"/>
    </location>
</feature>
<feature type="compositionally biased region" description="Basic and acidic residues" evidence="6">
    <location>
        <begin position="705"/>
        <end position="723"/>
    </location>
</feature>
<feature type="region of interest" description="Disordered" evidence="6">
    <location>
        <begin position="1"/>
        <end position="22"/>
    </location>
</feature>
<keyword evidence="10" id="KW-1185">Reference proteome</keyword>
<feature type="transmembrane region" description="Helical" evidence="7">
    <location>
        <begin position="223"/>
        <end position="244"/>
    </location>
</feature>
<feature type="domain" description="Rhodopsin" evidence="8">
    <location>
        <begin position="50"/>
        <end position="262"/>
    </location>
</feature>
<dbReference type="PANTHER" id="PTHR33048:SF108">
    <property type="entry name" value="INTEGRAL MEMBRANE PROTEIN"/>
    <property type="match status" value="1"/>
</dbReference>
<feature type="transmembrane region" description="Helical" evidence="7">
    <location>
        <begin position="609"/>
        <end position="632"/>
    </location>
</feature>
<evidence type="ECO:0000256" key="5">
    <source>
        <dbReference type="ARBA" id="ARBA00038359"/>
    </source>
</evidence>
<dbReference type="InterPro" id="IPR052337">
    <property type="entry name" value="SAT4-like"/>
</dbReference>
<organism evidence="9 10">
    <name type="scientific">Diaporthe australafricana</name>
    <dbReference type="NCBI Taxonomy" id="127596"/>
    <lineage>
        <taxon>Eukaryota</taxon>
        <taxon>Fungi</taxon>
        <taxon>Dikarya</taxon>
        <taxon>Ascomycota</taxon>
        <taxon>Pezizomycotina</taxon>
        <taxon>Sordariomycetes</taxon>
        <taxon>Sordariomycetidae</taxon>
        <taxon>Diaporthales</taxon>
        <taxon>Diaporthaceae</taxon>
        <taxon>Diaporthe</taxon>
    </lineage>
</organism>
<dbReference type="Proteomes" id="UP001583177">
    <property type="component" value="Unassembled WGS sequence"/>
</dbReference>
<evidence type="ECO:0000259" key="8">
    <source>
        <dbReference type="Pfam" id="PF20684"/>
    </source>
</evidence>
<evidence type="ECO:0000256" key="2">
    <source>
        <dbReference type="ARBA" id="ARBA00022692"/>
    </source>
</evidence>
<proteinExistence type="inferred from homology"/>
<reference evidence="9 10" key="1">
    <citation type="journal article" date="2024" name="IMA Fungus">
        <title>IMA Genome - F19 : A genome assembly and annotation guide to empower mycologists, including annotated draft genome sequences of Ceratocystis pirilliformis, Diaporthe australafricana, Fusarium ophioides, Paecilomyces lecythidis, and Sporothrix stenoceras.</title>
        <authorList>
            <person name="Aylward J."/>
            <person name="Wilson A.M."/>
            <person name="Visagie C.M."/>
            <person name="Spraker J."/>
            <person name="Barnes I."/>
            <person name="Buitendag C."/>
            <person name="Ceriani C."/>
            <person name="Del Mar Angel L."/>
            <person name="du Plessis D."/>
            <person name="Fuchs T."/>
            <person name="Gasser K."/>
            <person name="Kramer D."/>
            <person name="Li W."/>
            <person name="Munsamy K."/>
            <person name="Piso A."/>
            <person name="Price J.L."/>
            <person name="Sonnekus B."/>
            <person name="Thomas C."/>
            <person name="van der Nest A."/>
            <person name="van Dijk A."/>
            <person name="van Heerden A."/>
            <person name="van Vuuren N."/>
            <person name="Yilmaz N."/>
            <person name="Duong T.A."/>
            <person name="van der Merwe N.A."/>
            <person name="Wingfield M.J."/>
            <person name="Wingfield B.D."/>
        </authorList>
    </citation>
    <scope>NUCLEOTIDE SEQUENCE [LARGE SCALE GENOMIC DNA]</scope>
    <source>
        <strain evidence="9 10">CMW 18300</strain>
    </source>
</reference>
<name>A0ABR3XKY3_9PEZI</name>
<evidence type="ECO:0000256" key="1">
    <source>
        <dbReference type="ARBA" id="ARBA00004141"/>
    </source>
</evidence>
<keyword evidence="4 7" id="KW-0472">Membrane</keyword>
<feature type="region of interest" description="Disordered" evidence="6">
    <location>
        <begin position="698"/>
        <end position="723"/>
    </location>
</feature>
<feature type="transmembrane region" description="Helical" evidence="7">
    <location>
        <begin position="111"/>
        <end position="132"/>
    </location>
</feature>
<evidence type="ECO:0000256" key="7">
    <source>
        <dbReference type="SAM" id="Phobius"/>
    </source>
</evidence>
<evidence type="ECO:0000256" key="3">
    <source>
        <dbReference type="ARBA" id="ARBA00022989"/>
    </source>
</evidence>
<dbReference type="InterPro" id="IPR049326">
    <property type="entry name" value="Rhodopsin_dom_fungi"/>
</dbReference>
<feature type="transmembrane region" description="Helical" evidence="7">
    <location>
        <begin position="28"/>
        <end position="54"/>
    </location>
</feature>
<comment type="caution">
    <text evidence="9">The sequence shown here is derived from an EMBL/GenBank/DDBJ whole genome shotgun (WGS) entry which is preliminary data.</text>
</comment>
<feature type="region of interest" description="Disordered" evidence="6">
    <location>
        <begin position="575"/>
        <end position="602"/>
    </location>
</feature>
<accession>A0ABR3XKY3</accession>
<protein>
    <recommendedName>
        <fullName evidence="8">Rhodopsin domain-containing protein</fullName>
    </recommendedName>
</protein>
<evidence type="ECO:0000256" key="4">
    <source>
        <dbReference type="ARBA" id="ARBA00023136"/>
    </source>
</evidence>
<dbReference type="PANTHER" id="PTHR33048">
    <property type="entry name" value="PTH11-LIKE INTEGRAL MEMBRANE PROTEIN (AFU_ORTHOLOGUE AFUA_5G11245)"/>
    <property type="match status" value="1"/>
</dbReference>
<comment type="similarity">
    <text evidence="5">Belongs to the SAT4 family.</text>
</comment>
<sequence>MAEQTTRVKGAEPPPPGQTADLSHPQDALYSISLATAVLTLILPLPFLLVRVYTPWKLSTPLKVDDWLCAAAFLCGISYLASAIVFAEHGGGHHVWEVTTSQLQGILETTYWNAVVYSPAALLTKITLLLIAIRVFRCNRPLVYLGYCLMTVMVGYCVPVTVLKIMTCRPIRGYWDYGVDSSCYDYRSVFLSDAIGAAVTNIFLLLLAVSLVWTSWRLRVKIWVILGAGSLATASSLVRMVLVIRLQETTDPTLDFVRLSLFGLNSPDGSAPMTSQAAPGGILVERDILITGTYVPETSPRPPSYCLQPTTVESSTAPFPSPESGVPRANIVHQSNAAAPPIPEKSSARLSMYRNSWSPSTSFATYMDSAPEALEKDNAYLEGQERGKNATLCAADSAFRNYYQGCSLCVQQNGGNATALVPLFSDLLNFCDASDTTTPTPSVSIDAVYLTTYTTFLPTTLALASNLGGEPQPETLYKPMTAFSTRQEYFFHLSVGSIVSSLIPPSIFSQLALSVSLSAAAASVTGDATSLIYAALESPSVPSWFSAAVPSSYSSQMYTLQEQINELRATPVSLTPLSTSSSDSSDLPSQTSLSSSTSSLDPGAQKSKAWIAGPIVGGIAAACLFAIGVFVLQRRRRRRRAERAKLEGDMAQETGDKPQLHSDHLPPRVLYEMDATHDPSEADDGALPEMAANETPAQEMAVDPLHSRDFDREKHGLSVKEHV</sequence>
<feature type="transmembrane region" description="Helical" evidence="7">
    <location>
        <begin position="66"/>
        <end position="87"/>
    </location>
</feature>
<feature type="transmembrane region" description="Helical" evidence="7">
    <location>
        <begin position="144"/>
        <end position="166"/>
    </location>
</feature>